<accession>A0ABQ5VA65</accession>
<dbReference type="InterPro" id="IPR050103">
    <property type="entry name" value="Class-III_PLP-dep_AT"/>
</dbReference>
<comment type="similarity">
    <text evidence="4">Belongs to the class-III pyridoxal-phosphate-dependent aminotransferase family.</text>
</comment>
<dbReference type="GO" id="GO:0008483">
    <property type="term" value="F:transaminase activity"/>
    <property type="evidence" value="ECO:0007669"/>
    <property type="project" value="UniProtKB-KW"/>
</dbReference>
<dbReference type="InterPro" id="IPR015424">
    <property type="entry name" value="PyrdxlP-dep_Trfase"/>
</dbReference>
<reference evidence="5" key="1">
    <citation type="journal article" date="2014" name="Int. J. Syst. Evol. Microbiol.">
        <title>Complete genome of a new Firmicutes species belonging to the dominant human colonic microbiota ('Ruminococcus bicirculans') reveals two chromosomes and a selective capacity to utilize plant glucans.</title>
        <authorList>
            <consortium name="NISC Comparative Sequencing Program"/>
            <person name="Wegmann U."/>
            <person name="Louis P."/>
            <person name="Goesmann A."/>
            <person name="Henrissat B."/>
            <person name="Duncan S.H."/>
            <person name="Flint H.J."/>
        </authorList>
    </citation>
    <scope>NUCLEOTIDE SEQUENCE</scope>
    <source>
        <strain evidence="5">NBRC 108219</strain>
    </source>
</reference>
<keyword evidence="3 4" id="KW-0663">Pyridoxal phosphate</keyword>
<comment type="cofactor">
    <cofactor evidence="1">
        <name>pyridoxal 5'-phosphate</name>
        <dbReference type="ChEBI" id="CHEBI:597326"/>
    </cofactor>
</comment>
<dbReference type="EMBL" id="BSNK01000002">
    <property type="protein sequence ID" value="GLQ24431.1"/>
    <property type="molecule type" value="Genomic_DNA"/>
</dbReference>
<dbReference type="InterPro" id="IPR015422">
    <property type="entry name" value="PyrdxlP-dep_Trfase_small"/>
</dbReference>
<evidence type="ECO:0000313" key="5">
    <source>
        <dbReference type="EMBL" id="GLQ24431.1"/>
    </source>
</evidence>
<dbReference type="SUPFAM" id="SSF53383">
    <property type="entry name" value="PLP-dependent transferases"/>
    <property type="match status" value="1"/>
</dbReference>
<comment type="caution">
    <text evidence="5">The sequence shown here is derived from an EMBL/GenBank/DDBJ whole genome shotgun (WGS) entry which is preliminary data.</text>
</comment>
<reference evidence="5" key="2">
    <citation type="submission" date="2023-01" db="EMBL/GenBank/DDBJ databases">
        <title>Draft genome sequence of Algimonas ampicilliniresistens strain NBRC 108219.</title>
        <authorList>
            <person name="Sun Q."/>
            <person name="Mori K."/>
        </authorList>
    </citation>
    <scope>NUCLEOTIDE SEQUENCE</scope>
    <source>
        <strain evidence="5">NBRC 108219</strain>
    </source>
</reference>
<evidence type="ECO:0000256" key="3">
    <source>
        <dbReference type="ARBA" id="ARBA00022898"/>
    </source>
</evidence>
<dbReference type="InterPro" id="IPR005814">
    <property type="entry name" value="Aminotrans_3"/>
</dbReference>
<dbReference type="Pfam" id="PF00202">
    <property type="entry name" value="Aminotran_3"/>
    <property type="match status" value="1"/>
</dbReference>
<dbReference type="NCBIfam" id="NF002325">
    <property type="entry name" value="PRK01278.1"/>
    <property type="match status" value="1"/>
</dbReference>
<dbReference type="InterPro" id="IPR015421">
    <property type="entry name" value="PyrdxlP-dep_Trfase_major"/>
</dbReference>
<dbReference type="CDD" id="cd00610">
    <property type="entry name" value="OAT_like"/>
    <property type="match status" value="1"/>
</dbReference>
<keyword evidence="2 5" id="KW-0032">Aminotransferase</keyword>
<evidence type="ECO:0000256" key="4">
    <source>
        <dbReference type="RuleBase" id="RU003560"/>
    </source>
</evidence>
<name>A0ABQ5VA65_9PROT</name>
<keyword evidence="6" id="KW-1185">Reference proteome</keyword>
<dbReference type="PROSITE" id="PS00600">
    <property type="entry name" value="AA_TRANSFER_CLASS_3"/>
    <property type="match status" value="1"/>
</dbReference>
<dbReference type="PANTHER" id="PTHR11986">
    <property type="entry name" value="AMINOTRANSFERASE CLASS III"/>
    <property type="match status" value="1"/>
</dbReference>
<evidence type="ECO:0000256" key="1">
    <source>
        <dbReference type="ARBA" id="ARBA00001933"/>
    </source>
</evidence>
<dbReference type="Gene3D" id="3.40.640.10">
    <property type="entry name" value="Type I PLP-dependent aspartate aminotransferase-like (Major domain)"/>
    <property type="match status" value="1"/>
</dbReference>
<gene>
    <name evidence="5" type="primary">argD</name>
    <name evidence="5" type="ORF">GCM10007853_23050</name>
</gene>
<protein>
    <submittedName>
        <fullName evidence="5">Acetylornithine aminotransferase</fullName>
    </submittedName>
</protein>
<organism evidence="5 6">
    <name type="scientific">Algimonas ampicilliniresistens</name>
    <dbReference type="NCBI Taxonomy" id="1298735"/>
    <lineage>
        <taxon>Bacteria</taxon>
        <taxon>Pseudomonadati</taxon>
        <taxon>Pseudomonadota</taxon>
        <taxon>Alphaproteobacteria</taxon>
        <taxon>Maricaulales</taxon>
        <taxon>Robiginitomaculaceae</taxon>
        <taxon>Algimonas</taxon>
    </lineage>
</organism>
<dbReference type="Gene3D" id="3.90.1150.10">
    <property type="entry name" value="Aspartate Aminotransferase, domain 1"/>
    <property type="match status" value="1"/>
</dbReference>
<proteinExistence type="inferred from homology"/>
<keyword evidence="2 5" id="KW-0808">Transferase</keyword>
<dbReference type="Proteomes" id="UP001161391">
    <property type="component" value="Unassembled WGS sequence"/>
</dbReference>
<dbReference type="PANTHER" id="PTHR11986:SF113">
    <property type="entry name" value="SUCCINYLORNITHINE TRANSAMINASE"/>
    <property type="match status" value="1"/>
</dbReference>
<evidence type="ECO:0000313" key="6">
    <source>
        <dbReference type="Proteomes" id="UP001161391"/>
    </source>
</evidence>
<dbReference type="PIRSF" id="PIRSF000521">
    <property type="entry name" value="Transaminase_4ab_Lys_Orn"/>
    <property type="match status" value="1"/>
</dbReference>
<sequence>MIMAKGNHLFDCYNPPDITFERGEGAYLYTDKGERYLDFIAGIAVNSLGHAPKDVTDAVTEQMGRVWHLSNMFKVPGQIELSKRYCDALPWADKVFFQNSGTESLELAMKTARRYQYGEGRPERVDIIGFGGAFHGRSFAAINAAGNPKYLEGFGPRLPGFINLPFGDHDALKEAVGPTTAAILVEPVQGEGGVRALPPECLRGLRELCDENDALLIYDEVQCGASRTGQLFAHQWVEGGEPDIMAVAKGVGGGFPLGAVIASEEAAKHMVPGTHGTTYGGNPLAMAAGMAVFDRISQPEFLEHVRDISNKFRQALAGLKDEFPDLIEDVRGKGLLIGLKMRVDGDNLKAKTIALNHKLMVGTAGNNVLRMAPPLVIGEVEVREAMETLRVVLREMSE</sequence>
<dbReference type="InterPro" id="IPR049704">
    <property type="entry name" value="Aminotrans_3_PPA_site"/>
</dbReference>
<evidence type="ECO:0000256" key="2">
    <source>
        <dbReference type="ARBA" id="ARBA00022576"/>
    </source>
</evidence>